<sequence>MDDIKILFGRKVKELRIKRKLSQEELSEMIDIAERNLSKIECGKSFIRAEKIGKLAEALGVTPKDLFDFSHQKDLNEIRDELISAIQSDNKNLRILYQLYNIIK</sequence>
<accession>A0A9D1JP44</accession>
<dbReference type="Gene3D" id="1.10.260.40">
    <property type="entry name" value="lambda repressor-like DNA-binding domains"/>
    <property type="match status" value="1"/>
</dbReference>
<dbReference type="GO" id="GO:0003677">
    <property type="term" value="F:DNA binding"/>
    <property type="evidence" value="ECO:0007669"/>
    <property type="project" value="UniProtKB-KW"/>
</dbReference>
<protein>
    <submittedName>
        <fullName evidence="3">Helix-turn-helix transcriptional regulator</fullName>
    </submittedName>
</protein>
<reference evidence="3" key="2">
    <citation type="journal article" date="2021" name="PeerJ">
        <title>Extensive microbial diversity within the chicken gut microbiome revealed by metagenomics and culture.</title>
        <authorList>
            <person name="Gilroy R."/>
            <person name="Ravi A."/>
            <person name="Getino M."/>
            <person name="Pursley I."/>
            <person name="Horton D.L."/>
            <person name="Alikhan N.F."/>
            <person name="Baker D."/>
            <person name="Gharbi K."/>
            <person name="Hall N."/>
            <person name="Watson M."/>
            <person name="Adriaenssens E.M."/>
            <person name="Foster-Nyarko E."/>
            <person name="Jarju S."/>
            <person name="Secka A."/>
            <person name="Antonio M."/>
            <person name="Oren A."/>
            <person name="Chaudhuri R.R."/>
            <person name="La Ragione R."/>
            <person name="Hildebrand F."/>
            <person name="Pallen M.J."/>
        </authorList>
    </citation>
    <scope>NUCLEOTIDE SEQUENCE</scope>
    <source>
        <strain evidence="3">6276</strain>
    </source>
</reference>
<evidence type="ECO:0000313" key="3">
    <source>
        <dbReference type="EMBL" id="HIS37682.1"/>
    </source>
</evidence>
<organism evidence="3 4">
    <name type="scientific">Candidatus Scatousia excrementigallinarum</name>
    <dbReference type="NCBI Taxonomy" id="2840935"/>
    <lineage>
        <taxon>Bacteria</taxon>
        <taxon>Candidatus Scatousia</taxon>
    </lineage>
</organism>
<dbReference type="InterPro" id="IPR001387">
    <property type="entry name" value="Cro/C1-type_HTH"/>
</dbReference>
<comment type="caution">
    <text evidence="3">The sequence shown here is derived from an EMBL/GenBank/DDBJ whole genome shotgun (WGS) entry which is preliminary data.</text>
</comment>
<keyword evidence="1" id="KW-0238">DNA-binding</keyword>
<dbReference type="CDD" id="cd00093">
    <property type="entry name" value="HTH_XRE"/>
    <property type="match status" value="1"/>
</dbReference>
<evidence type="ECO:0000313" key="4">
    <source>
        <dbReference type="Proteomes" id="UP000823928"/>
    </source>
</evidence>
<evidence type="ECO:0000256" key="1">
    <source>
        <dbReference type="ARBA" id="ARBA00023125"/>
    </source>
</evidence>
<evidence type="ECO:0000259" key="2">
    <source>
        <dbReference type="PROSITE" id="PS50943"/>
    </source>
</evidence>
<feature type="domain" description="HTH cro/C1-type" evidence="2">
    <location>
        <begin position="12"/>
        <end position="66"/>
    </location>
</feature>
<dbReference type="Pfam" id="PF12844">
    <property type="entry name" value="HTH_19"/>
    <property type="match status" value="1"/>
</dbReference>
<dbReference type="SUPFAM" id="SSF47413">
    <property type="entry name" value="lambda repressor-like DNA-binding domains"/>
    <property type="match status" value="1"/>
</dbReference>
<dbReference type="PROSITE" id="PS50943">
    <property type="entry name" value="HTH_CROC1"/>
    <property type="match status" value="1"/>
</dbReference>
<name>A0A9D1JP44_9BACT</name>
<reference evidence="3" key="1">
    <citation type="submission" date="2020-10" db="EMBL/GenBank/DDBJ databases">
        <authorList>
            <person name="Gilroy R."/>
        </authorList>
    </citation>
    <scope>NUCLEOTIDE SEQUENCE</scope>
    <source>
        <strain evidence="3">6276</strain>
    </source>
</reference>
<dbReference type="AlphaFoldDB" id="A0A9D1JP44"/>
<gene>
    <name evidence="3" type="ORF">IAC10_13840</name>
</gene>
<dbReference type="SMART" id="SM00530">
    <property type="entry name" value="HTH_XRE"/>
    <property type="match status" value="1"/>
</dbReference>
<proteinExistence type="predicted"/>
<dbReference type="EMBL" id="DVIU01000283">
    <property type="protein sequence ID" value="HIS37682.1"/>
    <property type="molecule type" value="Genomic_DNA"/>
</dbReference>
<dbReference type="PANTHER" id="PTHR46558">
    <property type="entry name" value="TRACRIPTIONAL REGULATORY PROTEIN-RELATED-RELATED"/>
    <property type="match status" value="1"/>
</dbReference>
<dbReference type="InterPro" id="IPR010982">
    <property type="entry name" value="Lambda_DNA-bd_dom_sf"/>
</dbReference>
<dbReference type="Proteomes" id="UP000823928">
    <property type="component" value="Unassembled WGS sequence"/>
</dbReference>
<dbReference type="PANTHER" id="PTHR46558:SF4">
    <property type="entry name" value="DNA-BIDING PHAGE PROTEIN"/>
    <property type="match status" value="1"/>
</dbReference>